<evidence type="ECO:0000256" key="1">
    <source>
        <dbReference type="ARBA" id="ARBA00008898"/>
    </source>
</evidence>
<evidence type="ECO:0000259" key="3">
    <source>
        <dbReference type="SMART" id="SM00903"/>
    </source>
</evidence>
<keyword evidence="2" id="KW-0560">Oxidoreductase</keyword>
<dbReference type="InterPro" id="IPR050268">
    <property type="entry name" value="NADH-dep_flavin_reductase"/>
</dbReference>
<evidence type="ECO:0000313" key="4">
    <source>
        <dbReference type="EMBL" id="NDK89749.1"/>
    </source>
</evidence>
<evidence type="ECO:0000256" key="2">
    <source>
        <dbReference type="ARBA" id="ARBA00023002"/>
    </source>
</evidence>
<keyword evidence="5" id="KW-1185">Reference proteome</keyword>
<evidence type="ECO:0000313" key="5">
    <source>
        <dbReference type="Proteomes" id="UP000466307"/>
    </source>
</evidence>
<comment type="similarity">
    <text evidence="1">Belongs to the non-flavoprotein flavin reductase family.</text>
</comment>
<dbReference type="Gene3D" id="2.30.110.10">
    <property type="entry name" value="Electron Transport, Fmn-binding Protein, Chain A"/>
    <property type="match status" value="1"/>
</dbReference>
<reference evidence="4 5" key="1">
    <citation type="submission" date="2020-01" db="EMBL/GenBank/DDBJ databases">
        <title>Investigation of new actinobacteria for the biodesulphurisation of diesel fuel.</title>
        <authorList>
            <person name="Athi Narayanan S.M."/>
        </authorList>
    </citation>
    <scope>NUCLEOTIDE SEQUENCE [LARGE SCALE GENOMIC DNA]</scope>
    <source>
        <strain evidence="4 5">213E</strain>
    </source>
</reference>
<dbReference type="InterPro" id="IPR012349">
    <property type="entry name" value="Split_barrel_FMN-bd"/>
</dbReference>
<comment type="caution">
    <text evidence="4">The sequence shown here is derived from an EMBL/GenBank/DDBJ whole genome shotgun (WGS) entry which is preliminary data.</text>
</comment>
<organism evidence="4 5">
    <name type="scientific">Gordonia desulfuricans</name>
    <dbReference type="NCBI Taxonomy" id="89051"/>
    <lineage>
        <taxon>Bacteria</taxon>
        <taxon>Bacillati</taxon>
        <taxon>Actinomycetota</taxon>
        <taxon>Actinomycetes</taxon>
        <taxon>Mycobacteriales</taxon>
        <taxon>Gordoniaceae</taxon>
        <taxon>Gordonia</taxon>
    </lineage>
</organism>
<accession>A0A7K3LNE3</accession>
<dbReference type="PANTHER" id="PTHR30466">
    <property type="entry name" value="FLAVIN REDUCTASE"/>
    <property type="match status" value="1"/>
</dbReference>
<dbReference type="PANTHER" id="PTHR30466:SF1">
    <property type="entry name" value="FMN REDUCTASE (NADH) RUTF"/>
    <property type="match status" value="1"/>
</dbReference>
<dbReference type="GO" id="GO:0042602">
    <property type="term" value="F:riboflavin reductase (NADPH) activity"/>
    <property type="evidence" value="ECO:0007669"/>
    <property type="project" value="TreeGrafter"/>
</dbReference>
<dbReference type="EMBL" id="JAADZU010000023">
    <property type="protein sequence ID" value="NDK89749.1"/>
    <property type="molecule type" value="Genomic_DNA"/>
</dbReference>
<sequence length="165" mass="17390">MSSPLAQSDTLATAFREAMSNVCAPVAVITTFDGDRPHGTTVSAFMSLSVGPPMVAVALDHGSDVLRLIRDHGRFGVNVLGSAQSELALNFARKGDDKFAAVPWRARAGLPSLDGTTGWVACVAADFVSGGDHTVVFGEVADVAHDTVEPLTYHRRTFGTNRAHP</sequence>
<dbReference type="Proteomes" id="UP000466307">
    <property type="component" value="Unassembled WGS sequence"/>
</dbReference>
<proteinExistence type="inferred from homology"/>
<dbReference type="SUPFAM" id="SSF50475">
    <property type="entry name" value="FMN-binding split barrel"/>
    <property type="match status" value="1"/>
</dbReference>
<dbReference type="GO" id="GO:0010181">
    <property type="term" value="F:FMN binding"/>
    <property type="evidence" value="ECO:0007669"/>
    <property type="project" value="InterPro"/>
</dbReference>
<feature type="domain" description="Flavin reductase like" evidence="3">
    <location>
        <begin position="19"/>
        <end position="160"/>
    </location>
</feature>
<name>A0A7K3LNE3_9ACTN</name>
<dbReference type="SMART" id="SM00903">
    <property type="entry name" value="Flavin_Reduct"/>
    <property type="match status" value="1"/>
</dbReference>
<dbReference type="Pfam" id="PF01613">
    <property type="entry name" value="Flavin_Reduct"/>
    <property type="match status" value="1"/>
</dbReference>
<dbReference type="AlphaFoldDB" id="A0A7K3LNE3"/>
<dbReference type="InterPro" id="IPR002563">
    <property type="entry name" value="Flavin_Rdtase-like_dom"/>
</dbReference>
<dbReference type="RefSeq" id="WP_020790166.1">
    <property type="nucleotide sequence ID" value="NZ_JAADZU010000023.1"/>
</dbReference>
<protein>
    <submittedName>
        <fullName evidence="4">Flavin reductase family protein</fullName>
    </submittedName>
</protein>
<gene>
    <name evidence="4" type="ORF">GYA93_09185</name>
</gene>